<name>A0ABY9BAY5_9CHLR</name>
<dbReference type="Proteomes" id="UP001431572">
    <property type="component" value="Plasmid unnamed2"/>
</dbReference>
<geneLocation type="plasmid" evidence="1 2">
    <name>unnamed2</name>
</geneLocation>
<proteinExistence type="predicted"/>
<sequence>MGRAEEVAQKYGLDPARLSIEVTGVSDSMTPARGGVVKAVVRYRVKAFIFPELTVVGQHQESIECWRMRDDDNSGGSCLPPVDETG</sequence>
<dbReference type="RefSeq" id="WP_341472150.1">
    <property type="nucleotide sequence ID" value="NZ_CP128402.1"/>
</dbReference>
<gene>
    <name evidence="1" type="ORF">OZ401_005007</name>
</gene>
<accession>A0ABY9BAY5</accession>
<evidence type="ECO:0000313" key="1">
    <source>
        <dbReference type="EMBL" id="WJW70276.1"/>
    </source>
</evidence>
<dbReference type="EMBL" id="CP128402">
    <property type="protein sequence ID" value="WJW70276.1"/>
    <property type="molecule type" value="Genomic_DNA"/>
</dbReference>
<keyword evidence="1" id="KW-0614">Plasmid</keyword>
<keyword evidence="2" id="KW-1185">Reference proteome</keyword>
<evidence type="ECO:0000313" key="2">
    <source>
        <dbReference type="Proteomes" id="UP001431572"/>
    </source>
</evidence>
<reference evidence="1" key="1">
    <citation type="journal article" date="2024" name="Nature">
        <title>Anoxygenic phototroph of the Chloroflexota uses a type I reaction centre.</title>
        <authorList>
            <person name="Tsuji J.M."/>
            <person name="Shaw N.A."/>
            <person name="Nagashima S."/>
            <person name="Venkiteswaran J.J."/>
            <person name="Schiff S.L."/>
            <person name="Watanabe T."/>
            <person name="Fukui M."/>
            <person name="Hanada S."/>
            <person name="Tank M."/>
            <person name="Neufeld J.D."/>
        </authorList>
    </citation>
    <scope>NUCLEOTIDE SEQUENCE</scope>
    <source>
        <strain evidence="1">L227-S17</strain>
    </source>
</reference>
<organism evidence="1 2">
    <name type="scientific">Candidatus Chlorohelix allophototropha</name>
    <dbReference type="NCBI Taxonomy" id="3003348"/>
    <lineage>
        <taxon>Bacteria</taxon>
        <taxon>Bacillati</taxon>
        <taxon>Chloroflexota</taxon>
        <taxon>Chloroflexia</taxon>
        <taxon>Candidatus Chloroheliales</taxon>
        <taxon>Candidatus Chloroheliaceae</taxon>
        <taxon>Candidatus Chlorohelix</taxon>
    </lineage>
</organism>
<protein>
    <submittedName>
        <fullName evidence="1">Uncharacterized protein</fullName>
    </submittedName>
</protein>